<name>A0A0K2U1A0_LEPSM</name>
<evidence type="ECO:0000313" key="1">
    <source>
        <dbReference type="EMBL" id="CDW32018.1"/>
    </source>
</evidence>
<feature type="non-terminal residue" evidence="1">
    <location>
        <position position="99"/>
    </location>
</feature>
<reference evidence="1" key="1">
    <citation type="submission" date="2014-05" db="EMBL/GenBank/DDBJ databases">
        <authorList>
            <person name="Chronopoulou M."/>
        </authorList>
    </citation>
    <scope>NUCLEOTIDE SEQUENCE</scope>
    <source>
        <tissue evidence="1">Whole organism</tissue>
    </source>
</reference>
<organism evidence="1">
    <name type="scientific">Lepeophtheirus salmonis</name>
    <name type="common">Salmon louse</name>
    <name type="synonym">Caligus salmonis</name>
    <dbReference type="NCBI Taxonomy" id="72036"/>
    <lineage>
        <taxon>Eukaryota</taxon>
        <taxon>Metazoa</taxon>
        <taxon>Ecdysozoa</taxon>
        <taxon>Arthropoda</taxon>
        <taxon>Crustacea</taxon>
        <taxon>Multicrustacea</taxon>
        <taxon>Hexanauplia</taxon>
        <taxon>Copepoda</taxon>
        <taxon>Siphonostomatoida</taxon>
        <taxon>Caligidae</taxon>
        <taxon>Lepeophtheirus</taxon>
    </lineage>
</organism>
<protein>
    <submittedName>
        <fullName evidence="1">Uncharacterized protein</fullName>
    </submittedName>
</protein>
<dbReference type="AlphaFoldDB" id="A0A0K2U1A0"/>
<accession>A0A0K2U1A0</accession>
<sequence length="99" mass="11354">MFISLSFESLCNNNKKNRNLWGVMNLTDELHGGVSYSLHQYHRSIFDLFFPSYKRNSRSAFCRTSKSLTISLCISSFLCKCSIVGMCQACDRQHKKTAT</sequence>
<proteinExistence type="predicted"/>
<dbReference type="EMBL" id="HACA01014657">
    <property type="protein sequence ID" value="CDW32018.1"/>
    <property type="molecule type" value="Transcribed_RNA"/>
</dbReference>